<keyword evidence="2" id="KW-1185">Reference proteome</keyword>
<proteinExistence type="predicted"/>
<reference evidence="1 2" key="1">
    <citation type="submission" date="2019-07" db="EMBL/GenBank/DDBJ databases">
        <title>WGS assembly of Gossypium tomentosum.</title>
        <authorList>
            <person name="Chen Z.J."/>
            <person name="Sreedasyam A."/>
            <person name="Ando A."/>
            <person name="Song Q."/>
            <person name="De L."/>
            <person name="Hulse-Kemp A."/>
            <person name="Ding M."/>
            <person name="Ye W."/>
            <person name="Kirkbride R."/>
            <person name="Jenkins J."/>
            <person name="Plott C."/>
            <person name="Lovell J."/>
            <person name="Lin Y.-M."/>
            <person name="Vaughn R."/>
            <person name="Liu B."/>
            <person name="Li W."/>
            <person name="Simpson S."/>
            <person name="Scheffler B."/>
            <person name="Saski C."/>
            <person name="Grover C."/>
            <person name="Hu G."/>
            <person name="Conover J."/>
            <person name="Carlson J."/>
            <person name="Shu S."/>
            <person name="Boston L."/>
            <person name="Williams M."/>
            <person name="Peterson D."/>
            <person name="Mcgee K."/>
            <person name="Jones D."/>
            <person name="Wendel J."/>
            <person name="Stelly D."/>
            <person name="Grimwood J."/>
            <person name="Schmutz J."/>
        </authorList>
    </citation>
    <scope>NUCLEOTIDE SEQUENCE [LARGE SCALE GENOMIC DNA]</scope>
    <source>
        <strain evidence="1">7179.01</strain>
    </source>
</reference>
<dbReference type="EMBL" id="CM017630">
    <property type="protein sequence ID" value="TYH57684.1"/>
    <property type="molecule type" value="Genomic_DNA"/>
</dbReference>
<sequence>MQLVCSLFIESCDLFMVFPVVMTYIHRTIGCLHMTRLYIARLHQTDHVLPVN</sequence>
<dbReference type="Proteomes" id="UP000322667">
    <property type="component" value="Chromosome D08"/>
</dbReference>
<gene>
    <name evidence="1" type="ORF">ES332_D08G106700v1</name>
</gene>
<organism evidence="1 2">
    <name type="scientific">Gossypium tomentosum</name>
    <name type="common">Hawaiian cotton</name>
    <name type="synonym">Gossypium sandvicense</name>
    <dbReference type="NCBI Taxonomy" id="34277"/>
    <lineage>
        <taxon>Eukaryota</taxon>
        <taxon>Viridiplantae</taxon>
        <taxon>Streptophyta</taxon>
        <taxon>Embryophyta</taxon>
        <taxon>Tracheophyta</taxon>
        <taxon>Spermatophyta</taxon>
        <taxon>Magnoliopsida</taxon>
        <taxon>eudicotyledons</taxon>
        <taxon>Gunneridae</taxon>
        <taxon>Pentapetalae</taxon>
        <taxon>rosids</taxon>
        <taxon>malvids</taxon>
        <taxon>Malvales</taxon>
        <taxon>Malvaceae</taxon>
        <taxon>Malvoideae</taxon>
        <taxon>Gossypium</taxon>
    </lineage>
</organism>
<evidence type="ECO:0000313" key="1">
    <source>
        <dbReference type="EMBL" id="TYH57684.1"/>
    </source>
</evidence>
<evidence type="ECO:0000313" key="2">
    <source>
        <dbReference type="Proteomes" id="UP000322667"/>
    </source>
</evidence>
<accession>A0A5D2JT05</accession>
<name>A0A5D2JT05_GOSTO</name>
<dbReference type="AlphaFoldDB" id="A0A5D2JT05"/>
<protein>
    <submittedName>
        <fullName evidence="1">Uncharacterized protein</fullName>
    </submittedName>
</protein>